<accession>A0A401LK22</accession>
<dbReference type="FunFam" id="3.40.50.720:FF:000080">
    <property type="entry name" value="Thiazole biosynthesis adenylyltransferase ThiF"/>
    <property type="match status" value="1"/>
</dbReference>
<dbReference type="AlphaFoldDB" id="A0A388SCG8"/>
<dbReference type="Gene3D" id="3.40.50.720">
    <property type="entry name" value="NAD(P)-binding Rossmann-like Domain"/>
    <property type="match status" value="1"/>
</dbReference>
<proteinExistence type="inferred from homology"/>
<dbReference type="InterPro" id="IPR045886">
    <property type="entry name" value="ThiF/MoeB/HesA"/>
</dbReference>
<dbReference type="GO" id="GO:0004792">
    <property type="term" value="F:thiosulfate-cyanide sulfurtransferase activity"/>
    <property type="evidence" value="ECO:0007669"/>
    <property type="project" value="TreeGrafter"/>
</dbReference>
<dbReference type="PANTHER" id="PTHR10953">
    <property type="entry name" value="UBIQUITIN-ACTIVATING ENZYME E1"/>
    <property type="match status" value="1"/>
</dbReference>
<dbReference type="PANTHER" id="PTHR10953:SF102">
    <property type="entry name" value="ADENYLYLTRANSFERASE AND SULFURTRANSFERASE MOCS3"/>
    <property type="match status" value="1"/>
</dbReference>
<dbReference type="Pfam" id="PF00899">
    <property type="entry name" value="ThiF"/>
    <property type="match status" value="1"/>
</dbReference>
<protein>
    <submittedName>
        <fullName evidence="4">Molybdopterin biosynthesis protein MoeB</fullName>
    </submittedName>
</protein>
<dbReference type="InterPro" id="IPR000594">
    <property type="entry name" value="ThiF_NAD_FAD-bd"/>
</dbReference>
<dbReference type="SUPFAM" id="SSF69572">
    <property type="entry name" value="Activating enzymes of the ubiquitin-like proteins"/>
    <property type="match status" value="1"/>
</dbReference>
<dbReference type="InterPro" id="IPR035985">
    <property type="entry name" value="Ubiquitin-activating_enz"/>
</dbReference>
<keyword evidence="2" id="KW-0472">Membrane</keyword>
<evidence type="ECO:0000313" key="4">
    <source>
        <dbReference type="EMBL" id="GBO93333.1"/>
    </source>
</evidence>
<evidence type="ECO:0000259" key="3">
    <source>
        <dbReference type="Pfam" id="PF00899"/>
    </source>
</evidence>
<name>A0A388SCG8_9BURK</name>
<keyword evidence="2" id="KW-0812">Transmembrane</keyword>
<sequence>MMEAKEKERYLRQMNVAELGEKGQQKLKDTTFLVIGAGGLGSPAALLLAAAGAGKIILADFDTVEVNNLSRQFLHTDARVGMNKAESGAIALKEINPYLTVEPYTESINDETLEPLAARADIVVECCDNSKTRHAINRVCHKLRKPLVTSGAIRGAGQVSVFDFRESDTPCYDCAFPEDEEKDLKASTLGVLTSLTGIMGALEASEAIKLATGMGKPLKNQVMLVDVLNNDFQIFNLKPNPECPVCHGGK</sequence>
<feature type="transmembrane region" description="Helical" evidence="2">
    <location>
        <begin position="32"/>
        <end position="53"/>
    </location>
</feature>
<dbReference type="GO" id="GO:0005829">
    <property type="term" value="C:cytosol"/>
    <property type="evidence" value="ECO:0007669"/>
    <property type="project" value="TreeGrafter"/>
</dbReference>
<dbReference type="RefSeq" id="WP_116269728.1">
    <property type="nucleotide sequence ID" value="NZ_BGZJ01000001.1"/>
</dbReference>
<dbReference type="Proteomes" id="UP000266091">
    <property type="component" value="Unassembled WGS sequence"/>
</dbReference>
<dbReference type="CDD" id="cd00757">
    <property type="entry name" value="ThiF_MoeB_HesA_family"/>
    <property type="match status" value="1"/>
</dbReference>
<comment type="caution">
    <text evidence="4">The sequence shown here is derived from an EMBL/GenBank/DDBJ whole genome shotgun (WGS) entry which is preliminary data.</text>
</comment>
<evidence type="ECO:0000313" key="5">
    <source>
        <dbReference type="Proteomes" id="UP000266091"/>
    </source>
</evidence>
<reference evidence="4 5" key="1">
    <citation type="journal article" date="2018" name="Int. J. Syst. Evol. Microbiol.">
        <title>Mesosutterella multiformis gen. nov., sp. nov., a member of the family Sutterellaceae and Sutterella megalosphaeroides sp. nov., isolated from human faeces.</title>
        <authorList>
            <person name="Sakamoto M."/>
            <person name="Ikeyama N."/>
            <person name="Kunihiro T."/>
            <person name="Iino T."/>
            <person name="Yuki M."/>
            <person name="Ohkuma M."/>
        </authorList>
    </citation>
    <scope>NUCLEOTIDE SEQUENCE [LARGE SCALE GENOMIC DNA]</scope>
    <source>
        <strain evidence="4 5">4NBBH2</strain>
    </source>
</reference>
<dbReference type="GO" id="GO:0016779">
    <property type="term" value="F:nucleotidyltransferase activity"/>
    <property type="evidence" value="ECO:0007669"/>
    <property type="project" value="TreeGrafter"/>
</dbReference>
<keyword evidence="2" id="KW-1133">Transmembrane helix</keyword>
<gene>
    <name evidence="4" type="ORF">MESMUL_06870</name>
</gene>
<accession>A0A388SCG8</accession>
<dbReference type="GO" id="GO:0008641">
    <property type="term" value="F:ubiquitin-like modifier activating enzyme activity"/>
    <property type="evidence" value="ECO:0007669"/>
    <property type="project" value="InterPro"/>
</dbReference>
<keyword evidence="5" id="KW-1185">Reference proteome</keyword>
<comment type="similarity">
    <text evidence="1">Belongs to the HesA/MoeB/ThiF family.</text>
</comment>
<dbReference type="OrthoDB" id="9804286at2"/>
<organism evidence="4 5">
    <name type="scientific">Mesosutterella multiformis</name>
    <dbReference type="NCBI Taxonomy" id="2259133"/>
    <lineage>
        <taxon>Bacteria</taxon>
        <taxon>Pseudomonadati</taxon>
        <taxon>Pseudomonadota</taxon>
        <taxon>Betaproteobacteria</taxon>
        <taxon>Burkholderiales</taxon>
        <taxon>Sutterellaceae</taxon>
        <taxon>Mesosutterella</taxon>
    </lineage>
</organism>
<dbReference type="GO" id="GO:0008146">
    <property type="term" value="F:sulfotransferase activity"/>
    <property type="evidence" value="ECO:0007669"/>
    <property type="project" value="TreeGrafter"/>
</dbReference>
<dbReference type="EMBL" id="BGZJ01000001">
    <property type="protein sequence ID" value="GBO93333.1"/>
    <property type="molecule type" value="Genomic_DNA"/>
</dbReference>
<evidence type="ECO:0000256" key="2">
    <source>
        <dbReference type="SAM" id="Phobius"/>
    </source>
</evidence>
<feature type="domain" description="THIF-type NAD/FAD binding fold" evidence="3">
    <location>
        <begin position="10"/>
        <end position="245"/>
    </location>
</feature>
<evidence type="ECO:0000256" key="1">
    <source>
        <dbReference type="ARBA" id="ARBA00009919"/>
    </source>
</evidence>